<proteinExistence type="predicted"/>
<reference evidence="1" key="1">
    <citation type="journal article" date="2015" name="Nature">
        <title>Complex archaea that bridge the gap between prokaryotes and eukaryotes.</title>
        <authorList>
            <person name="Spang A."/>
            <person name="Saw J.H."/>
            <person name="Jorgensen S.L."/>
            <person name="Zaremba-Niedzwiedzka K."/>
            <person name="Martijn J."/>
            <person name="Lind A.E."/>
            <person name="van Eijk R."/>
            <person name="Schleper C."/>
            <person name="Guy L."/>
            <person name="Ettema T.J."/>
        </authorList>
    </citation>
    <scope>NUCLEOTIDE SEQUENCE</scope>
</reference>
<evidence type="ECO:0000313" key="1">
    <source>
        <dbReference type="EMBL" id="KKM28242.1"/>
    </source>
</evidence>
<organism evidence="1">
    <name type="scientific">marine sediment metagenome</name>
    <dbReference type="NCBI Taxonomy" id="412755"/>
    <lineage>
        <taxon>unclassified sequences</taxon>
        <taxon>metagenomes</taxon>
        <taxon>ecological metagenomes</taxon>
    </lineage>
</organism>
<comment type="caution">
    <text evidence="1">The sequence shown here is derived from an EMBL/GenBank/DDBJ whole genome shotgun (WGS) entry which is preliminary data.</text>
</comment>
<protein>
    <submittedName>
        <fullName evidence="1">Uncharacterized protein</fullName>
    </submittedName>
</protein>
<dbReference type="AlphaFoldDB" id="A0A0F9IKU9"/>
<accession>A0A0F9IKU9</accession>
<gene>
    <name evidence="1" type="ORF">LCGC14_1566560</name>
</gene>
<dbReference type="EMBL" id="LAZR01012163">
    <property type="protein sequence ID" value="KKM28242.1"/>
    <property type="molecule type" value="Genomic_DNA"/>
</dbReference>
<sequence>MPEPKGIPCPKCGEVLWFYRIYQEELMLDREGDPIEIWDIEDEEWDYEEVACPSCGYKPKYRWQETGLGYNIILDA</sequence>
<name>A0A0F9IKU9_9ZZZZ</name>